<dbReference type="Proteomes" id="UP001164746">
    <property type="component" value="Chromosome 11"/>
</dbReference>
<accession>A0ABY7FGV3</accession>
<proteinExistence type="predicted"/>
<evidence type="ECO:0000313" key="1">
    <source>
        <dbReference type="EMBL" id="WAR20609.1"/>
    </source>
</evidence>
<keyword evidence="3" id="KW-1185">Reference proteome</keyword>
<organism evidence="1 3">
    <name type="scientific">Mya arenaria</name>
    <name type="common">Soft-shell clam</name>
    <dbReference type="NCBI Taxonomy" id="6604"/>
    <lineage>
        <taxon>Eukaryota</taxon>
        <taxon>Metazoa</taxon>
        <taxon>Spiralia</taxon>
        <taxon>Lophotrochozoa</taxon>
        <taxon>Mollusca</taxon>
        <taxon>Bivalvia</taxon>
        <taxon>Autobranchia</taxon>
        <taxon>Heteroconchia</taxon>
        <taxon>Euheterodonta</taxon>
        <taxon>Imparidentia</taxon>
        <taxon>Neoheterodontei</taxon>
        <taxon>Myida</taxon>
        <taxon>Myoidea</taxon>
        <taxon>Myidae</taxon>
        <taxon>Mya</taxon>
    </lineage>
</organism>
<dbReference type="EMBL" id="CP111022">
    <property type="protein sequence ID" value="WAR20629.1"/>
    <property type="molecule type" value="Genomic_DNA"/>
</dbReference>
<gene>
    <name evidence="1" type="ORF">MAR_002447</name>
    <name evidence="2" type="ORF">MAR_002467</name>
</gene>
<reference evidence="1" key="1">
    <citation type="submission" date="2022-11" db="EMBL/GenBank/DDBJ databases">
        <title>Centuries of genome instability and evolution in soft-shell clam transmissible cancer (bioRxiv).</title>
        <authorList>
            <person name="Hart S.F.M."/>
            <person name="Yonemitsu M.A."/>
            <person name="Giersch R.M."/>
            <person name="Beal B.F."/>
            <person name="Arriagada G."/>
            <person name="Davis B.W."/>
            <person name="Ostrander E.A."/>
            <person name="Goff S.P."/>
            <person name="Metzger M.J."/>
        </authorList>
    </citation>
    <scope>NUCLEOTIDE SEQUENCE</scope>
    <source>
        <strain evidence="1">MELC-2E11</strain>
        <tissue evidence="1">Siphon/mantle</tissue>
    </source>
</reference>
<dbReference type="EMBL" id="CP111022">
    <property type="protein sequence ID" value="WAR20609.1"/>
    <property type="molecule type" value="Genomic_DNA"/>
</dbReference>
<protein>
    <submittedName>
        <fullName evidence="1">Uncharacterized protein</fullName>
    </submittedName>
</protein>
<name>A0ABY7FGV3_MYAAR</name>
<sequence length="55" mass="6552">MCSNKEDLQRNRGVVYTTAMLFRETNLIERLIKNNIRLEVVKEQFPLWTIDGLKL</sequence>
<evidence type="ECO:0000313" key="2">
    <source>
        <dbReference type="EMBL" id="WAR20629.1"/>
    </source>
</evidence>
<evidence type="ECO:0000313" key="3">
    <source>
        <dbReference type="Proteomes" id="UP001164746"/>
    </source>
</evidence>